<dbReference type="SUPFAM" id="SSF51735">
    <property type="entry name" value="NAD(P)-binding Rossmann-fold domains"/>
    <property type="match status" value="1"/>
</dbReference>
<dbReference type="AlphaFoldDB" id="A0A8X8IIT8"/>
<dbReference type="EMBL" id="FNNO01000020">
    <property type="protein sequence ID" value="SDX56850.1"/>
    <property type="molecule type" value="Genomic_DNA"/>
</dbReference>
<dbReference type="Pfam" id="PF01370">
    <property type="entry name" value="Epimerase"/>
    <property type="match status" value="1"/>
</dbReference>
<name>A0A8X8IIT8_9BACT</name>
<reference evidence="2 3" key="1">
    <citation type="submission" date="2016-10" db="EMBL/GenBank/DDBJ databases">
        <authorList>
            <person name="Varghese N."/>
            <person name="Submissions S."/>
        </authorList>
    </citation>
    <scope>NUCLEOTIDE SEQUENCE [LARGE SCALE GENOMIC DNA]</scope>
    <source>
        <strain evidence="2 3">DSM 25353</strain>
    </source>
</reference>
<dbReference type="PANTHER" id="PTHR48079:SF6">
    <property type="entry name" value="NAD(P)-BINDING DOMAIN-CONTAINING PROTEIN-RELATED"/>
    <property type="match status" value="1"/>
</dbReference>
<proteinExistence type="predicted"/>
<feature type="domain" description="NAD-dependent epimerase/dehydratase" evidence="1">
    <location>
        <begin position="2"/>
        <end position="215"/>
    </location>
</feature>
<evidence type="ECO:0000259" key="1">
    <source>
        <dbReference type="Pfam" id="PF01370"/>
    </source>
</evidence>
<dbReference type="GO" id="GO:0005737">
    <property type="term" value="C:cytoplasm"/>
    <property type="evidence" value="ECO:0007669"/>
    <property type="project" value="TreeGrafter"/>
</dbReference>
<evidence type="ECO:0000313" key="3">
    <source>
        <dbReference type="Proteomes" id="UP000198711"/>
    </source>
</evidence>
<dbReference type="GO" id="GO:0004029">
    <property type="term" value="F:aldehyde dehydrogenase (NAD+) activity"/>
    <property type="evidence" value="ECO:0007669"/>
    <property type="project" value="TreeGrafter"/>
</dbReference>
<dbReference type="RefSeq" id="WP_092726724.1">
    <property type="nucleotide sequence ID" value="NZ_FNNO01000020.1"/>
</dbReference>
<dbReference type="InterPro" id="IPR036291">
    <property type="entry name" value="NAD(P)-bd_dom_sf"/>
</dbReference>
<dbReference type="InterPro" id="IPR001509">
    <property type="entry name" value="Epimerase_deHydtase"/>
</dbReference>
<gene>
    <name evidence="2" type="ORF">SAMN05444410_12020</name>
</gene>
<accession>A0A8X8IIT8</accession>
<comment type="caution">
    <text evidence="2">The sequence shown here is derived from an EMBL/GenBank/DDBJ whole genome shotgun (WGS) entry which is preliminary data.</text>
</comment>
<organism evidence="2 3">
    <name type="scientific">Hydrobacter penzbergensis</name>
    <dbReference type="NCBI Taxonomy" id="1235997"/>
    <lineage>
        <taxon>Bacteria</taxon>
        <taxon>Pseudomonadati</taxon>
        <taxon>Bacteroidota</taxon>
        <taxon>Chitinophagia</taxon>
        <taxon>Chitinophagales</taxon>
        <taxon>Chitinophagaceae</taxon>
        <taxon>Hydrobacter</taxon>
    </lineage>
</organism>
<dbReference type="Proteomes" id="UP000198711">
    <property type="component" value="Unassembled WGS sequence"/>
</dbReference>
<evidence type="ECO:0000313" key="2">
    <source>
        <dbReference type="EMBL" id="SDX56850.1"/>
    </source>
</evidence>
<dbReference type="InterPro" id="IPR051783">
    <property type="entry name" value="NAD(P)-dependent_oxidoreduct"/>
</dbReference>
<dbReference type="Gene3D" id="3.40.50.720">
    <property type="entry name" value="NAD(P)-binding Rossmann-like Domain"/>
    <property type="match status" value="1"/>
</dbReference>
<keyword evidence="3" id="KW-1185">Reference proteome</keyword>
<sequence>MILVTGATGLVGSHLLKELTGRGCTVRALYRSAIPSSDFNGKVQWVRGDILDVVSLEEVMKGVTQVYHCAAVVSFHPKRKQQLHQTNIEGTANVVNACLDAGVQKLLFVSSVAALGRIRENEAINETMNWTAETSNSEYGKSKYLAEMEVWRGIGEGLNAVMVNPVIILGAGDWESGSSGIFKSAYEAFPWYTDGVSGFVDVQDVVRAMVLLMEKDISAQRFILSGYDVPYRTIFTVAAQQFGKRPPHKKVTPLLAEIVWRLEAIKGKITGKDPLLTRETARTAQAKVYFNNEKLLQYLPGFQYTPLTDTIQRVCSELKQQYKL</sequence>
<protein>
    <submittedName>
        <fullName evidence="2">Nucleoside-diphosphate-sugar epimerase</fullName>
    </submittedName>
</protein>
<dbReference type="PANTHER" id="PTHR48079">
    <property type="entry name" value="PROTEIN YEEZ"/>
    <property type="match status" value="1"/>
</dbReference>